<dbReference type="InterPro" id="IPR013783">
    <property type="entry name" value="Ig-like_fold"/>
</dbReference>
<dbReference type="Gene3D" id="2.60.40.10">
    <property type="entry name" value="Immunoglobulins"/>
    <property type="match status" value="2"/>
</dbReference>
<accession>A0A2G9RES9</accession>
<protein>
    <recommendedName>
        <fullName evidence="7">Ig-like domain-containing protein</fullName>
    </recommendedName>
</protein>
<evidence type="ECO:0000256" key="4">
    <source>
        <dbReference type="ARBA" id="ARBA00023180"/>
    </source>
</evidence>
<dbReference type="PANTHER" id="PTHR12080">
    <property type="entry name" value="SIGNALING LYMPHOCYTIC ACTIVATION MOLECULE"/>
    <property type="match status" value="1"/>
</dbReference>
<evidence type="ECO:0000313" key="5">
    <source>
        <dbReference type="EMBL" id="PIO26275.1"/>
    </source>
</evidence>
<keyword evidence="3" id="KW-0472">Membrane</keyword>
<dbReference type="SUPFAM" id="SSF48726">
    <property type="entry name" value="Immunoglobulin"/>
    <property type="match status" value="2"/>
</dbReference>
<name>A0A2G9RES9_AQUCT</name>
<dbReference type="PANTHER" id="PTHR12080:SF127">
    <property type="entry name" value="LYMPHOCYTE FUNCTION-ASSOCIATED ANTIGEN 3"/>
    <property type="match status" value="1"/>
</dbReference>
<evidence type="ECO:0000313" key="6">
    <source>
        <dbReference type="Proteomes" id="UP000228934"/>
    </source>
</evidence>
<dbReference type="OrthoDB" id="9427418at2759"/>
<keyword evidence="6" id="KW-1185">Reference proteome</keyword>
<evidence type="ECO:0000256" key="1">
    <source>
        <dbReference type="ARBA" id="ARBA00004370"/>
    </source>
</evidence>
<keyword evidence="4" id="KW-0325">Glycoprotein</keyword>
<dbReference type="EMBL" id="KV947748">
    <property type="protein sequence ID" value="PIO26275.1"/>
    <property type="molecule type" value="Genomic_DNA"/>
</dbReference>
<dbReference type="InterPro" id="IPR015631">
    <property type="entry name" value="CD2/SLAM_rcpt"/>
</dbReference>
<comment type="subcellular location">
    <subcellularLocation>
        <location evidence="1">Membrane</location>
    </subcellularLocation>
</comment>
<organism evidence="5 6">
    <name type="scientific">Aquarana catesbeiana</name>
    <name type="common">American bullfrog</name>
    <name type="synonym">Rana catesbeiana</name>
    <dbReference type="NCBI Taxonomy" id="8400"/>
    <lineage>
        <taxon>Eukaryota</taxon>
        <taxon>Metazoa</taxon>
        <taxon>Chordata</taxon>
        <taxon>Craniata</taxon>
        <taxon>Vertebrata</taxon>
        <taxon>Euteleostomi</taxon>
        <taxon>Amphibia</taxon>
        <taxon>Batrachia</taxon>
        <taxon>Anura</taxon>
        <taxon>Neobatrachia</taxon>
        <taxon>Ranoidea</taxon>
        <taxon>Ranidae</taxon>
        <taxon>Aquarana</taxon>
    </lineage>
</organism>
<evidence type="ECO:0008006" key="7">
    <source>
        <dbReference type="Google" id="ProtNLM"/>
    </source>
</evidence>
<reference evidence="6" key="1">
    <citation type="journal article" date="2017" name="Nat. Commun.">
        <title>The North American bullfrog draft genome provides insight into hormonal regulation of long noncoding RNA.</title>
        <authorList>
            <person name="Hammond S.A."/>
            <person name="Warren R.L."/>
            <person name="Vandervalk B.P."/>
            <person name="Kucuk E."/>
            <person name="Khan H."/>
            <person name="Gibb E.A."/>
            <person name="Pandoh P."/>
            <person name="Kirk H."/>
            <person name="Zhao Y."/>
            <person name="Jones M."/>
            <person name="Mungall A.J."/>
            <person name="Coope R."/>
            <person name="Pleasance S."/>
            <person name="Moore R.A."/>
            <person name="Holt R.A."/>
            <person name="Round J.M."/>
            <person name="Ohora S."/>
            <person name="Walle B.V."/>
            <person name="Veldhoen N."/>
            <person name="Helbing C.C."/>
            <person name="Birol I."/>
        </authorList>
    </citation>
    <scope>NUCLEOTIDE SEQUENCE [LARGE SCALE GENOMIC DNA]</scope>
</reference>
<evidence type="ECO:0000256" key="3">
    <source>
        <dbReference type="ARBA" id="ARBA00023136"/>
    </source>
</evidence>
<keyword evidence="2" id="KW-0732">Signal</keyword>
<sequence>MVVLSVIALPPLMVQKAVEDNVTLVPKFSGVPTEINWKLNNNKLVDMELKPLERHFYRLADRADLQLNGSLTIRNLTKEDSGAYKSEAIVNNFIQETEIRLAVLDRVSKPIISDRSTDEQIILHCESSTINVSYKWIVDGRETQTTEQDYKAPRPEEGVVVSCSVNNTVSKDSQSILIIQYKT</sequence>
<dbReference type="InterPro" id="IPR036179">
    <property type="entry name" value="Ig-like_dom_sf"/>
</dbReference>
<feature type="non-terminal residue" evidence="5">
    <location>
        <position position="183"/>
    </location>
</feature>
<dbReference type="GO" id="GO:0016020">
    <property type="term" value="C:membrane"/>
    <property type="evidence" value="ECO:0007669"/>
    <property type="project" value="UniProtKB-SubCell"/>
</dbReference>
<gene>
    <name evidence="5" type="ORF">AB205_0188990</name>
</gene>
<dbReference type="Proteomes" id="UP000228934">
    <property type="component" value="Unassembled WGS sequence"/>
</dbReference>
<dbReference type="AlphaFoldDB" id="A0A2G9RES9"/>
<proteinExistence type="predicted"/>
<evidence type="ECO:0000256" key="2">
    <source>
        <dbReference type="ARBA" id="ARBA00022729"/>
    </source>
</evidence>